<dbReference type="Gene3D" id="1.10.357.50">
    <property type="match status" value="1"/>
</dbReference>
<organism evidence="1 2">
    <name type="scientific">Ilex paraguariensis</name>
    <name type="common">yerba mate</name>
    <dbReference type="NCBI Taxonomy" id="185542"/>
    <lineage>
        <taxon>Eukaryota</taxon>
        <taxon>Viridiplantae</taxon>
        <taxon>Streptophyta</taxon>
        <taxon>Embryophyta</taxon>
        <taxon>Tracheophyta</taxon>
        <taxon>Spermatophyta</taxon>
        <taxon>Magnoliopsida</taxon>
        <taxon>eudicotyledons</taxon>
        <taxon>Gunneridae</taxon>
        <taxon>Pentapetalae</taxon>
        <taxon>asterids</taxon>
        <taxon>campanulids</taxon>
        <taxon>Aquifoliales</taxon>
        <taxon>Aquifoliaceae</taxon>
        <taxon>Ilex</taxon>
    </lineage>
</organism>
<keyword evidence="2" id="KW-1185">Reference proteome</keyword>
<dbReference type="InterPro" id="IPR010326">
    <property type="entry name" value="EXOC3/Sec6"/>
</dbReference>
<dbReference type="Proteomes" id="UP001642360">
    <property type="component" value="Unassembled WGS sequence"/>
</dbReference>
<accession>A0ABC8UV19</accession>
<sequence>MFTTSMDLEGTLANDAQLSTMVAEQVEQAQAGLESLSFSQKTINQLRGNFVSIEKLCQECQTLIENHDQIKLLSNARNNLNTTLKDVEGMMSISVEASEARDSLSDDKELINTFERLTALDGKRRFALATAGSHKEEVGRLREYFEDVDRTWETFEKTLWDHIRNFFKLAKESPQTLVRALRVVEMQEILDQQLAEEAAEAEGSGAMASITNPRRTAKKSTTATASPRNLAQQKLKIQGKGYKDKCYEQIRKSVEERFNKLLIELGFEDLKAALDEARMIGEELGDIYDYVAPCFPPRYEIFQLMVNLYTERFIQWLRLLSDRANDLTNIEILKVTGWVVEYQDNLIGLGVDESLAQVCSESGAMDPLMNSYVERMQATTRKWYLNILEADKVQPPKKTDDGKLYTPAAVDLFRILGEQVQIVRENSTEVMLYRIALAVIQASSAS</sequence>
<protein>
    <recommendedName>
        <fullName evidence="3">Exocyst complex component Sec6</fullName>
    </recommendedName>
</protein>
<comment type="caution">
    <text evidence="1">The sequence shown here is derived from an EMBL/GenBank/DDBJ whole genome shotgun (WGS) entry which is preliminary data.</text>
</comment>
<reference evidence="1 2" key="1">
    <citation type="submission" date="2024-02" db="EMBL/GenBank/DDBJ databases">
        <authorList>
            <person name="Vignale AGUSTIN F."/>
            <person name="Sosa J E."/>
            <person name="Modenutti C."/>
        </authorList>
    </citation>
    <scope>NUCLEOTIDE SEQUENCE [LARGE SCALE GENOMIC DNA]</scope>
</reference>
<name>A0ABC8UV19_9AQUA</name>
<evidence type="ECO:0000313" key="1">
    <source>
        <dbReference type="EMBL" id="CAK9184916.1"/>
    </source>
</evidence>
<evidence type="ECO:0008006" key="3">
    <source>
        <dbReference type="Google" id="ProtNLM"/>
    </source>
</evidence>
<dbReference type="EMBL" id="CAUOFW020009146">
    <property type="protein sequence ID" value="CAK9184916.1"/>
    <property type="molecule type" value="Genomic_DNA"/>
</dbReference>
<gene>
    <name evidence="1" type="ORF">ILEXP_LOCUS55277</name>
</gene>
<dbReference type="Pfam" id="PF06046">
    <property type="entry name" value="Sec6"/>
    <property type="match status" value="1"/>
</dbReference>
<proteinExistence type="predicted"/>
<evidence type="ECO:0000313" key="2">
    <source>
        <dbReference type="Proteomes" id="UP001642360"/>
    </source>
</evidence>
<dbReference type="AlphaFoldDB" id="A0ABC8UV19"/>
<dbReference type="PANTHER" id="PTHR21292">
    <property type="entry name" value="EXOCYST COMPLEX COMPONENT SEC6-RELATED"/>
    <property type="match status" value="1"/>
</dbReference>
<dbReference type="PANTHER" id="PTHR21292:SF1">
    <property type="entry name" value="EXOCYST COMPLEX COMPONENT 3"/>
    <property type="match status" value="1"/>
</dbReference>